<dbReference type="GO" id="GO:0044780">
    <property type="term" value="P:bacterial-type flagellum assembly"/>
    <property type="evidence" value="ECO:0007669"/>
    <property type="project" value="InterPro"/>
</dbReference>
<dbReference type="Pfam" id="PF01313">
    <property type="entry name" value="Bac_export_3"/>
    <property type="match status" value="1"/>
</dbReference>
<keyword evidence="10" id="KW-0969">Cilium</keyword>
<sequence>MNEAQVLEVAREAVWTLVLVSAPVLLVGMAIGLAISLFQTLTQIQEMTLTFVPKLLIVFGSLILLLPFMFHEIRVFAEHMFDLVIAPR</sequence>
<comment type="function">
    <text evidence="9">Role in flagellar biosynthesis.</text>
</comment>
<dbReference type="PRINTS" id="PR00952">
    <property type="entry name" value="TYPE3IMQPROT"/>
</dbReference>
<comment type="similarity">
    <text evidence="2 9">Belongs to the FliQ/MopD/SpaQ family.</text>
</comment>
<dbReference type="InterPro" id="IPR002191">
    <property type="entry name" value="Bac_export_3"/>
</dbReference>
<dbReference type="PANTHER" id="PTHR34040">
    <property type="entry name" value="FLAGELLAR BIOSYNTHETIC PROTEIN FLIQ"/>
    <property type="match status" value="1"/>
</dbReference>
<keyword evidence="10" id="KW-0966">Cell projection</keyword>
<reference evidence="10" key="1">
    <citation type="submission" date="2016-04" db="EMBL/GenBank/DDBJ databases">
        <authorList>
            <person name="Evans L.H."/>
            <person name="Alamgir A."/>
            <person name="Owens N."/>
            <person name="Weber N.D."/>
            <person name="Virtaneva K."/>
            <person name="Barbian K."/>
            <person name="Babar A."/>
            <person name="Rosenke K."/>
        </authorList>
    </citation>
    <scope>NUCLEOTIDE SEQUENCE</scope>
    <source>
        <strain evidence="10">86</strain>
    </source>
</reference>
<feature type="transmembrane region" description="Helical" evidence="9">
    <location>
        <begin position="12"/>
        <end position="39"/>
    </location>
</feature>
<dbReference type="InterPro" id="IPR006305">
    <property type="entry name" value="FliQ"/>
</dbReference>
<name>A0A212JNQ2_9PROT</name>
<evidence type="ECO:0000256" key="2">
    <source>
        <dbReference type="ARBA" id="ARBA00006156"/>
    </source>
</evidence>
<dbReference type="EMBL" id="FLUO01000001">
    <property type="protein sequence ID" value="SBW01084.1"/>
    <property type="molecule type" value="Genomic_DNA"/>
</dbReference>
<evidence type="ECO:0000256" key="4">
    <source>
        <dbReference type="ARBA" id="ARBA00022475"/>
    </source>
</evidence>
<dbReference type="PANTHER" id="PTHR34040:SF2">
    <property type="entry name" value="FLAGELLAR BIOSYNTHETIC PROTEIN FLIQ"/>
    <property type="match status" value="1"/>
</dbReference>
<dbReference type="NCBIfam" id="TIGR01402">
    <property type="entry name" value="fliQ"/>
    <property type="match status" value="1"/>
</dbReference>
<accession>A0A212JNQ2</accession>
<protein>
    <recommendedName>
        <fullName evidence="3 9">Flagellar biosynthetic protein FliQ</fullName>
    </recommendedName>
</protein>
<dbReference type="AlphaFoldDB" id="A0A212JNQ2"/>
<keyword evidence="7 9" id="KW-0472">Membrane</keyword>
<dbReference type="NCBIfam" id="NF004671">
    <property type="entry name" value="PRK06010.1"/>
    <property type="match status" value="1"/>
</dbReference>
<evidence type="ECO:0000256" key="7">
    <source>
        <dbReference type="ARBA" id="ARBA00023136"/>
    </source>
</evidence>
<evidence type="ECO:0000256" key="6">
    <source>
        <dbReference type="ARBA" id="ARBA00022989"/>
    </source>
</evidence>
<feature type="transmembrane region" description="Helical" evidence="9">
    <location>
        <begin position="51"/>
        <end position="70"/>
    </location>
</feature>
<dbReference type="GO" id="GO:0005886">
    <property type="term" value="C:plasma membrane"/>
    <property type="evidence" value="ECO:0007669"/>
    <property type="project" value="UniProtKB-SubCell"/>
</dbReference>
<keyword evidence="5 9" id="KW-0812">Transmembrane</keyword>
<dbReference type="GO" id="GO:0009425">
    <property type="term" value="C:bacterial-type flagellum basal body"/>
    <property type="evidence" value="ECO:0007669"/>
    <property type="project" value="UniProtKB-SubCell"/>
</dbReference>
<comment type="subcellular location">
    <subcellularLocation>
        <location evidence="1 9">Cell membrane</location>
        <topology evidence="1">Multi-pass membrane protein</topology>
    </subcellularLocation>
    <subcellularLocation>
        <location evidence="9">Bacterial flagellum basal body</location>
    </subcellularLocation>
</comment>
<keyword evidence="10" id="KW-0282">Flagellum</keyword>
<evidence type="ECO:0000256" key="1">
    <source>
        <dbReference type="ARBA" id="ARBA00004651"/>
    </source>
</evidence>
<organism evidence="10">
    <name type="scientific">uncultured Alphaproteobacteria bacterium</name>
    <dbReference type="NCBI Taxonomy" id="91750"/>
    <lineage>
        <taxon>Bacteria</taxon>
        <taxon>Pseudomonadati</taxon>
        <taxon>Pseudomonadota</taxon>
        <taxon>Alphaproteobacteria</taxon>
        <taxon>environmental samples</taxon>
    </lineage>
</organism>
<evidence type="ECO:0000256" key="8">
    <source>
        <dbReference type="ARBA" id="ARBA00023143"/>
    </source>
</evidence>
<evidence type="ECO:0000256" key="9">
    <source>
        <dbReference type="RuleBase" id="RU364090"/>
    </source>
</evidence>
<keyword evidence="6 9" id="KW-1133">Transmembrane helix</keyword>
<proteinExistence type="inferred from homology"/>
<evidence type="ECO:0000256" key="3">
    <source>
        <dbReference type="ARBA" id="ARBA00021718"/>
    </source>
</evidence>
<evidence type="ECO:0000313" key="10">
    <source>
        <dbReference type="EMBL" id="SBW01084.1"/>
    </source>
</evidence>
<dbReference type="PIRSF" id="PIRSF004669">
    <property type="entry name" value="FliQ"/>
    <property type="match status" value="1"/>
</dbReference>
<evidence type="ECO:0000256" key="5">
    <source>
        <dbReference type="ARBA" id="ARBA00022692"/>
    </source>
</evidence>
<keyword evidence="8 9" id="KW-0975">Bacterial flagellum</keyword>
<keyword evidence="4 9" id="KW-1003">Cell membrane</keyword>
<gene>
    <name evidence="9" type="primary">fliQ</name>
    <name evidence="10" type="ORF">KL86APRO_11377</name>
</gene>
<dbReference type="GO" id="GO:0009306">
    <property type="term" value="P:protein secretion"/>
    <property type="evidence" value="ECO:0007669"/>
    <property type="project" value="InterPro"/>
</dbReference>